<evidence type="ECO:0000313" key="8">
    <source>
        <dbReference type="EMBL" id="RKR53927.1"/>
    </source>
</evidence>
<feature type="transmembrane region" description="Helical" evidence="6">
    <location>
        <begin position="171"/>
        <end position="190"/>
    </location>
</feature>
<organism evidence="9 10">
    <name type="scientific">Yokenella regensburgei</name>
    <dbReference type="NCBI Taxonomy" id="158877"/>
    <lineage>
        <taxon>Bacteria</taxon>
        <taxon>Pseudomonadati</taxon>
        <taxon>Pseudomonadota</taxon>
        <taxon>Gammaproteobacteria</taxon>
        <taxon>Enterobacterales</taxon>
        <taxon>Enterobacteriaceae</taxon>
        <taxon>Yokenella</taxon>
    </lineage>
</organism>
<evidence type="ECO:0000313" key="11">
    <source>
        <dbReference type="Proteomes" id="UP000267341"/>
    </source>
</evidence>
<feature type="transmembrane region" description="Helical" evidence="6">
    <location>
        <begin position="219"/>
        <end position="244"/>
    </location>
</feature>
<dbReference type="GO" id="GO:0015385">
    <property type="term" value="F:sodium:proton antiporter activity"/>
    <property type="evidence" value="ECO:0007669"/>
    <property type="project" value="TreeGrafter"/>
</dbReference>
<dbReference type="PROSITE" id="PS00216">
    <property type="entry name" value="SUGAR_TRANSPORT_1"/>
    <property type="match status" value="1"/>
</dbReference>
<dbReference type="Proteomes" id="UP000251313">
    <property type="component" value="Unassembled WGS sequence"/>
</dbReference>
<evidence type="ECO:0000256" key="2">
    <source>
        <dbReference type="ARBA" id="ARBA00022475"/>
    </source>
</evidence>
<feature type="transmembrane region" description="Helical" evidence="6">
    <location>
        <begin position="52"/>
        <end position="71"/>
    </location>
</feature>
<dbReference type="AlphaFoldDB" id="A0AB38FWY8"/>
<gene>
    <name evidence="9" type="primary">mdtM</name>
    <name evidence="8" type="ORF">C7387_3404</name>
    <name evidence="9" type="ORF">NCTC11967_02278</name>
</gene>
<dbReference type="Gene3D" id="1.20.1720.10">
    <property type="entry name" value="Multidrug resistance protein D"/>
    <property type="match status" value="1"/>
</dbReference>
<keyword evidence="11" id="KW-1185">Reference proteome</keyword>
<dbReference type="GO" id="GO:1990961">
    <property type="term" value="P:xenobiotic detoxification by transmembrane export across the plasma membrane"/>
    <property type="evidence" value="ECO:0007669"/>
    <property type="project" value="TreeGrafter"/>
</dbReference>
<feature type="transmembrane region" description="Helical" evidence="6">
    <location>
        <begin position="12"/>
        <end position="32"/>
    </location>
</feature>
<reference evidence="9 10" key="1">
    <citation type="submission" date="2018-06" db="EMBL/GenBank/DDBJ databases">
        <authorList>
            <consortium name="Pathogen Informatics"/>
            <person name="Doyle S."/>
        </authorList>
    </citation>
    <scope>NUCLEOTIDE SEQUENCE [LARGE SCALE GENOMIC DNA]</scope>
    <source>
        <strain evidence="9 10">NCTC11967</strain>
    </source>
</reference>
<feature type="transmembrane region" description="Helical" evidence="6">
    <location>
        <begin position="256"/>
        <end position="274"/>
    </location>
</feature>
<name>A0AB38FWY8_9ENTR</name>
<feature type="domain" description="Major facilitator superfamily (MFS) profile" evidence="7">
    <location>
        <begin position="17"/>
        <end position="404"/>
    </location>
</feature>
<evidence type="ECO:0000256" key="6">
    <source>
        <dbReference type="SAM" id="Phobius"/>
    </source>
</evidence>
<evidence type="ECO:0000256" key="5">
    <source>
        <dbReference type="ARBA" id="ARBA00023136"/>
    </source>
</evidence>
<dbReference type="RefSeq" id="WP_038252364.1">
    <property type="nucleotide sequence ID" value="NZ_RBIZ01000005.1"/>
</dbReference>
<evidence type="ECO:0000259" key="7">
    <source>
        <dbReference type="PROSITE" id="PS50850"/>
    </source>
</evidence>
<feature type="transmembrane region" description="Helical" evidence="6">
    <location>
        <begin position="83"/>
        <end position="102"/>
    </location>
</feature>
<evidence type="ECO:0000256" key="1">
    <source>
        <dbReference type="ARBA" id="ARBA00004651"/>
    </source>
</evidence>
<evidence type="ECO:0000256" key="4">
    <source>
        <dbReference type="ARBA" id="ARBA00022989"/>
    </source>
</evidence>
<evidence type="ECO:0000313" key="10">
    <source>
        <dbReference type="Proteomes" id="UP000251313"/>
    </source>
</evidence>
<feature type="transmembrane region" description="Helical" evidence="6">
    <location>
        <begin position="377"/>
        <end position="398"/>
    </location>
</feature>
<evidence type="ECO:0000313" key="9">
    <source>
        <dbReference type="EMBL" id="SQA63242.1"/>
    </source>
</evidence>
<keyword evidence="3 6" id="KW-0812">Transmembrane</keyword>
<feature type="transmembrane region" description="Helical" evidence="6">
    <location>
        <begin position="320"/>
        <end position="338"/>
    </location>
</feature>
<dbReference type="EMBL" id="UAVL01000011">
    <property type="protein sequence ID" value="SQA63242.1"/>
    <property type="molecule type" value="Genomic_DNA"/>
</dbReference>
<dbReference type="PANTHER" id="PTHR23502:SF10">
    <property type="entry name" value="MULTIDRUG RESISTANCE PROTEIN MDTM"/>
    <property type="match status" value="1"/>
</dbReference>
<dbReference type="EMBL" id="RBIZ01000005">
    <property type="protein sequence ID" value="RKR53927.1"/>
    <property type="molecule type" value="Genomic_DNA"/>
</dbReference>
<dbReference type="SUPFAM" id="SSF103473">
    <property type="entry name" value="MFS general substrate transporter"/>
    <property type="match status" value="1"/>
</dbReference>
<keyword evidence="4 6" id="KW-1133">Transmembrane helix</keyword>
<feature type="transmembrane region" description="Helical" evidence="6">
    <location>
        <begin position="286"/>
        <end position="308"/>
    </location>
</feature>
<feature type="transmembrane region" description="Helical" evidence="6">
    <location>
        <begin position="108"/>
        <end position="129"/>
    </location>
</feature>
<dbReference type="GeneID" id="66905388"/>
<sequence length="413" mass="45075">MQRMLSFFRRHATSLFFPMALIVYDFAAYLTTDLIQPGIIHVVREFNADVSMAPASVSLYLAGGMALQWLLGPLSDRIGRRPVLIAGTLIFTLACTATLFTTTMEQFLVARFVQGTSICFIATVGYVTIQEAFGQTRAIKLMAIVTSVVLMAPVIGPLSGAALLHFVHWKVLFAIIAVLGLFAFLGLLWAMPETVVRGNIPLSVTGVVRDFRNVFRNRIFLFGAATITLSYIPMMTWVAVSPVILIDAGGLSTAEFAWVQVPVFGAVIVANMVMARFVKDPTSPTYIWRAVPIQLTGLALLIVGNLLWPHVWLWSVAGTSLYAFGIGLIFPTLFRFTLFSNDLPKGTVSASLNMTILTGMALAIEGARWLWFNGGRMPFHLLAVVAGVVMVVMLAGLLKRVRTHNAAIAVTES</sequence>
<protein>
    <submittedName>
        <fullName evidence="8">MFS family arabinose efflux permease</fullName>
    </submittedName>
    <submittedName>
        <fullName evidence="9">Multidrug resistance protein MdtM</fullName>
    </submittedName>
</protein>
<dbReference type="InterPro" id="IPR020846">
    <property type="entry name" value="MFS_dom"/>
</dbReference>
<dbReference type="InterPro" id="IPR005829">
    <property type="entry name" value="Sugar_transporter_CS"/>
</dbReference>
<keyword evidence="2" id="KW-1003">Cell membrane</keyword>
<feature type="transmembrane region" description="Helical" evidence="6">
    <location>
        <begin position="350"/>
        <end position="371"/>
    </location>
</feature>
<feature type="transmembrane region" description="Helical" evidence="6">
    <location>
        <begin position="141"/>
        <end position="165"/>
    </location>
</feature>
<dbReference type="Pfam" id="PF07690">
    <property type="entry name" value="MFS_1"/>
    <property type="match status" value="1"/>
</dbReference>
<comment type="caution">
    <text evidence="9">The sequence shown here is derived from an EMBL/GenBank/DDBJ whole genome shotgun (WGS) entry which is preliminary data.</text>
</comment>
<dbReference type="PANTHER" id="PTHR23502">
    <property type="entry name" value="MAJOR FACILITATOR SUPERFAMILY"/>
    <property type="match status" value="1"/>
</dbReference>
<keyword evidence="5 6" id="KW-0472">Membrane</keyword>
<reference evidence="8 11" key="2">
    <citation type="submission" date="2018-10" db="EMBL/GenBank/DDBJ databases">
        <title>Genomic Encyclopedia of Type Strains, Phase IV (KMG-IV): sequencing the most valuable type-strain genomes for metagenomic binning, comparative biology and taxonomic classification.</title>
        <authorList>
            <person name="Goeker M."/>
        </authorList>
    </citation>
    <scope>NUCLEOTIDE SEQUENCE [LARGE SCALE GENOMIC DNA]</scope>
    <source>
        <strain evidence="8 11">DSM 5079</strain>
    </source>
</reference>
<dbReference type="Proteomes" id="UP000267341">
    <property type="component" value="Unassembled WGS sequence"/>
</dbReference>
<proteinExistence type="predicted"/>
<dbReference type="GO" id="GO:0005886">
    <property type="term" value="C:plasma membrane"/>
    <property type="evidence" value="ECO:0007669"/>
    <property type="project" value="UniProtKB-SubCell"/>
</dbReference>
<dbReference type="CDD" id="cd17320">
    <property type="entry name" value="MFS_MdfA_MDR_like"/>
    <property type="match status" value="1"/>
</dbReference>
<comment type="subcellular location">
    <subcellularLocation>
        <location evidence="1">Cell membrane</location>
        <topology evidence="1">Multi-pass membrane protein</topology>
    </subcellularLocation>
</comment>
<dbReference type="PROSITE" id="PS50850">
    <property type="entry name" value="MFS"/>
    <property type="match status" value="1"/>
</dbReference>
<dbReference type="InterPro" id="IPR011701">
    <property type="entry name" value="MFS"/>
</dbReference>
<evidence type="ECO:0000256" key="3">
    <source>
        <dbReference type="ARBA" id="ARBA00022692"/>
    </source>
</evidence>
<accession>A0AB38FWY8</accession>
<dbReference type="NCBIfam" id="NF011932">
    <property type="entry name" value="PRK15403.1"/>
    <property type="match status" value="1"/>
</dbReference>
<dbReference type="InterPro" id="IPR036259">
    <property type="entry name" value="MFS_trans_sf"/>
</dbReference>